<evidence type="ECO:0000256" key="5">
    <source>
        <dbReference type="ARBA" id="ARBA00022723"/>
    </source>
</evidence>
<dbReference type="InterPro" id="IPR006047">
    <property type="entry name" value="GH13_cat_dom"/>
</dbReference>
<gene>
    <name evidence="21" type="ORF">ASPCAL11834</name>
</gene>
<comment type="similarity">
    <text evidence="3 16">Belongs to the glycosyl hydrolase 13 family.</text>
</comment>
<dbReference type="SUPFAM" id="SSF51011">
    <property type="entry name" value="Glycosyl hydrolase domain"/>
    <property type="match status" value="1"/>
</dbReference>
<keyword evidence="18" id="KW-1133">Transmembrane helix</keyword>
<keyword evidence="7" id="KW-0106">Calcium</keyword>
<dbReference type="PIRSF" id="PIRSF001024">
    <property type="entry name" value="Alph-amyl_fung"/>
    <property type="match status" value="1"/>
</dbReference>
<evidence type="ECO:0000256" key="9">
    <source>
        <dbReference type="ARBA" id="ARBA00023180"/>
    </source>
</evidence>
<evidence type="ECO:0000256" key="6">
    <source>
        <dbReference type="ARBA" id="ARBA00022801"/>
    </source>
</evidence>
<dbReference type="SUPFAM" id="SSF51445">
    <property type="entry name" value="(Trans)glycosidases"/>
    <property type="match status" value="1"/>
</dbReference>
<evidence type="ECO:0000313" key="22">
    <source>
        <dbReference type="Proteomes" id="UP000054771"/>
    </source>
</evidence>
<dbReference type="AlphaFoldDB" id="A0A0U5G974"/>
<feature type="binding site" evidence="15">
    <location>
        <position position="237"/>
    </location>
    <ligand>
        <name>substrate</name>
    </ligand>
</feature>
<dbReference type="OMA" id="NAQLCQT"/>
<dbReference type="EMBL" id="CDMC01000012">
    <property type="protein sequence ID" value="CEL08689.1"/>
    <property type="molecule type" value="Genomic_DNA"/>
</dbReference>
<dbReference type="InterPro" id="IPR013777">
    <property type="entry name" value="A-amylase-like"/>
</dbReference>
<keyword evidence="6 17" id="KW-0378">Hydrolase</keyword>
<evidence type="ECO:0000256" key="18">
    <source>
        <dbReference type="SAM" id="Phobius"/>
    </source>
</evidence>
<evidence type="ECO:0000256" key="10">
    <source>
        <dbReference type="ARBA" id="ARBA00023277"/>
    </source>
</evidence>
<dbReference type="Pfam" id="PF00128">
    <property type="entry name" value="Alpha-amylase"/>
    <property type="match status" value="1"/>
</dbReference>
<feature type="disulfide bond" evidence="14">
    <location>
        <begin position="474"/>
        <end position="509"/>
    </location>
</feature>
<evidence type="ECO:0000256" key="11">
    <source>
        <dbReference type="ARBA" id="ARBA00023295"/>
    </source>
</evidence>
<evidence type="ECO:0000256" key="7">
    <source>
        <dbReference type="ARBA" id="ARBA00022837"/>
    </source>
</evidence>
<feature type="active site" description="Proton donor" evidence="12">
    <location>
        <position position="265"/>
    </location>
</feature>
<feature type="domain" description="Glycosyl hydrolase family 13 catalytic" evidence="20">
    <location>
        <begin position="41"/>
        <end position="403"/>
    </location>
</feature>
<feature type="disulfide bond" evidence="14">
    <location>
        <begin position="58"/>
        <end position="66"/>
    </location>
</feature>
<evidence type="ECO:0000313" key="21">
    <source>
        <dbReference type="EMBL" id="CEL08689.1"/>
    </source>
</evidence>
<keyword evidence="9" id="KW-0325">Glycoprotein</keyword>
<dbReference type="Pfam" id="PF09260">
    <property type="entry name" value="A_amylase_dom_C"/>
    <property type="match status" value="1"/>
</dbReference>
<accession>A0A0U5G974</accession>
<organism evidence="21 22">
    <name type="scientific">Aspergillus calidoustus</name>
    <dbReference type="NCBI Taxonomy" id="454130"/>
    <lineage>
        <taxon>Eukaryota</taxon>
        <taxon>Fungi</taxon>
        <taxon>Dikarya</taxon>
        <taxon>Ascomycota</taxon>
        <taxon>Pezizomycotina</taxon>
        <taxon>Eurotiomycetes</taxon>
        <taxon>Eurotiomycetidae</taxon>
        <taxon>Eurotiales</taxon>
        <taxon>Aspergillaceae</taxon>
        <taxon>Aspergillus</taxon>
        <taxon>Aspergillus subgen. Nidulantes</taxon>
    </lineage>
</organism>
<evidence type="ECO:0000256" key="14">
    <source>
        <dbReference type="PIRSR" id="PIRSR001024-4"/>
    </source>
</evidence>
<feature type="binding site" evidence="15">
    <location>
        <position position="331"/>
    </location>
    <ligand>
        <name>substrate</name>
    </ligand>
</feature>
<dbReference type="Proteomes" id="UP000054771">
    <property type="component" value="Unassembled WGS sequence"/>
</dbReference>
<keyword evidence="19" id="KW-0732">Signal</keyword>
<feature type="disulfide bond" evidence="14">
    <location>
        <begin position="275"/>
        <end position="317"/>
    </location>
</feature>
<keyword evidence="18" id="KW-0472">Membrane</keyword>
<evidence type="ECO:0000256" key="8">
    <source>
        <dbReference type="ARBA" id="ARBA00023157"/>
    </source>
</evidence>
<sequence length="560" mass="61967">MSALSSSIICRLALLTTLFSLLCTHAHAANLAAWKSRTIYQTMTDRFARTDGSTTHACNTTAGLYCGGTWLGTLSHLDYIQGMGFDAVMISPIVENVPDRVSYGESYHGYWPVDLYSLNGRFGTKEDLLKLSEGLHARGMYLMMDVVINNMAFVLKDGESPAKDIEYSKLSPFNKEEYYHPYCKITDWNNYTNAQNCQTGDLEVVLPDLYTEHEEVQTILEKWTHDMIKTYSIDGLRVDAAKHVDSGFLTKFVDSVKADTFVTGEVLEREVDIVCHYADNYIASMPNYPIYFAMLDALTNATTVNLFKEVEMMKSACNDVTSLVSFSENHDQERIPAKNDDIAIAKNVLTFTLLFDGIPMIYQGQEQHLAGGGTPENREAIWLSKYDTTAPLYKHISQLNALRKHVTALGADYLDSPTVPLHRDDGAIGFKKGVEGRHVVMLLSTQGSTQAKPYTIPLKVAYNAGTDVVEVLGCTNYTVDNAGQMVVTMDKGAPRVFFPTELMEGSGLCGFEKGNVTLAELVAGVAERKSSDVSGGSRRVVFGNVVLFVVVFVTCLMFGY</sequence>
<dbReference type="Gene3D" id="3.20.20.80">
    <property type="entry name" value="Glycosidases"/>
    <property type="match status" value="1"/>
</dbReference>
<evidence type="ECO:0000256" key="1">
    <source>
        <dbReference type="ARBA" id="ARBA00000548"/>
    </source>
</evidence>
<feature type="site" description="Transition state stabilizer" evidence="13">
    <location>
        <position position="331"/>
    </location>
</feature>
<feature type="chain" id="PRO_5006857630" description="Alpha-amylase" evidence="19">
    <location>
        <begin position="29"/>
        <end position="560"/>
    </location>
</feature>
<keyword evidence="11 17" id="KW-0326">Glycosidase</keyword>
<protein>
    <recommendedName>
        <fullName evidence="4 17">Alpha-amylase</fullName>
        <ecNumber evidence="4 17">3.2.1.1</ecNumber>
    </recommendedName>
</protein>
<dbReference type="EC" id="3.2.1.1" evidence="4 17"/>
<keyword evidence="18" id="KW-0812">Transmembrane</keyword>
<feature type="binding site" evidence="15">
    <location>
        <position position="111"/>
    </location>
    <ligand>
        <name>substrate</name>
    </ligand>
</feature>
<reference evidence="22" key="1">
    <citation type="journal article" date="2016" name="Genome Announc.">
        <title>Draft genome sequences of fungus Aspergillus calidoustus.</title>
        <authorList>
            <person name="Horn F."/>
            <person name="Linde J."/>
            <person name="Mattern D.J."/>
            <person name="Walther G."/>
            <person name="Guthke R."/>
            <person name="Scherlach K."/>
            <person name="Martin K."/>
            <person name="Brakhage A.A."/>
            <person name="Petzke L."/>
            <person name="Valiante V."/>
        </authorList>
    </citation>
    <scope>NUCLEOTIDE SEQUENCE [LARGE SCALE GENOMIC DNA]</scope>
    <source>
        <strain evidence="22">SF006504</strain>
    </source>
</reference>
<evidence type="ECO:0000256" key="15">
    <source>
        <dbReference type="PIRSR" id="PIRSR001024-5"/>
    </source>
</evidence>
<dbReference type="CDD" id="cd11319">
    <property type="entry name" value="AmyAc_euk_AmyA"/>
    <property type="match status" value="1"/>
</dbReference>
<evidence type="ECO:0000256" key="12">
    <source>
        <dbReference type="PIRSR" id="PIRSR001024-1"/>
    </source>
</evidence>
<keyword evidence="5" id="KW-0479">Metal-binding</keyword>
<dbReference type="GO" id="GO:0004556">
    <property type="term" value="F:alpha-amylase activity"/>
    <property type="evidence" value="ECO:0007669"/>
    <property type="project" value="UniProtKB-UniRule"/>
</dbReference>
<feature type="signal peptide" evidence="19">
    <location>
        <begin position="1"/>
        <end position="28"/>
    </location>
</feature>
<evidence type="ECO:0000256" key="2">
    <source>
        <dbReference type="ARBA" id="ARBA00001913"/>
    </source>
</evidence>
<feature type="transmembrane region" description="Helical" evidence="18">
    <location>
        <begin position="540"/>
        <end position="559"/>
    </location>
</feature>
<feature type="binding site" evidence="15">
    <location>
        <position position="378"/>
    </location>
    <ligand>
        <name>substrate</name>
    </ligand>
</feature>
<feature type="active site" description="Nucleophile" evidence="12">
    <location>
        <position position="239"/>
    </location>
</feature>
<evidence type="ECO:0000256" key="3">
    <source>
        <dbReference type="ARBA" id="ARBA00008061"/>
    </source>
</evidence>
<dbReference type="PANTHER" id="PTHR10357:SF220">
    <property type="entry name" value="ALPHA-AMYLASE"/>
    <property type="match status" value="1"/>
</dbReference>
<dbReference type="OrthoDB" id="204980at2759"/>
<feature type="disulfide bond" evidence="14">
    <location>
        <begin position="183"/>
        <end position="197"/>
    </location>
</feature>
<comment type="cofactor">
    <cofactor evidence="2">
        <name>Ca(2+)</name>
        <dbReference type="ChEBI" id="CHEBI:29108"/>
    </cofactor>
</comment>
<dbReference type="STRING" id="454130.A0A0U5G974"/>
<keyword evidence="8 14" id="KW-1015">Disulfide bond</keyword>
<evidence type="ECO:0000256" key="4">
    <source>
        <dbReference type="ARBA" id="ARBA00012595"/>
    </source>
</evidence>
<evidence type="ECO:0000256" key="17">
    <source>
        <dbReference type="RuleBase" id="RU361134"/>
    </source>
</evidence>
<dbReference type="GO" id="GO:0016052">
    <property type="term" value="P:carbohydrate catabolic process"/>
    <property type="evidence" value="ECO:0007669"/>
    <property type="project" value="InterPro"/>
</dbReference>
<evidence type="ECO:0000256" key="13">
    <source>
        <dbReference type="PIRSR" id="PIRSR001024-2"/>
    </source>
</evidence>
<keyword evidence="22" id="KW-1185">Reference proteome</keyword>
<keyword evidence="10 17" id="KW-0119">Carbohydrate metabolism</keyword>
<dbReference type="InterPro" id="IPR017853">
    <property type="entry name" value="GH"/>
</dbReference>
<dbReference type="GO" id="GO:0005509">
    <property type="term" value="F:calcium ion binding"/>
    <property type="evidence" value="ECO:0007669"/>
    <property type="project" value="InterPro"/>
</dbReference>
<dbReference type="PANTHER" id="PTHR10357">
    <property type="entry name" value="ALPHA-AMYLASE FAMILY MEMBER"/>
    <property type="match status" value="1"/>
</dbReference>
<dbReference type="InterPro" id="IPR013780">
    <property type="entry name" value="Glyco_hydro_b"/>
</dbReference>
<evidence type="ECO:0000256" key="16">
    <source>
        <dbReference type="RuleBase" id="RU003615"/>
    </source>
</evidence>
<name>A0A0U5G974_ASPCI</name>
<dbReference type="FunFam" id="3.20.20.80:FF:000120">
    <property type="entry name" value="Alpha-amylase A"/>
    <property type="match status" value="1"/>
</dbReference>
<dbReference type="InterPro" id="IPR015340">
    <property type="entry name" value="A_amylase_C_dom"/>
</dbReference>
<dbReference type="Gene3D" id="2.60.40.1180">
    <property type="entry name" value="Golgi alpha-mannosidase II"/>
    <property type="match status" value="1"/>
</dbReference>
<comment type="catalytic activity">
    <reaction evidence="1 17">
        <text>Endohydrolysis of (1-&gt;4)-alpha-D-glucosidic linkages in polysaccharides containing three or more (1-&gt;4)-alpha-linked D-glucose units.</text>
        <dbReference type="EC" id="3.2.1.1"/>
    </reaction>
</comment>
<dbReference type="InterPro" id="IPR006046">
    <property type="entry name" value="Alpha_amylase"/>
</dbReference>
<dbReference type="SMART" id="SM00642">
    <property type="entry name" value="Aamy"/>
    <property type="match status" value="1"/>
</dbReference>
<dbReference type="PRINTS" id="PR00110">
    <property type="entry name" value="ALPHAAMYLASE"/>
</dbReference>
<proteinExistence type="inferred from homology"/>
<evidence type="ECO:0000256" key="19">
    <source>
        <dbReference type="SAM" id="SignalP"/>
    </source>
</evidence>
<evidence type="ECO:0000259" key="20">
    <source>
        <dbReference type="SMART" id="SM00642"/>
    </source>
</evidence>